<evidence type="ECO:0000256" key="2">
    <source>
        <dbReference type="ARBA" id="ARBA00022676"/>
    </source>
</evidence>
<dbReference type="Proteomes" id="UP000194218">
    <property type="component" value="Chromosome"/>
</dbReference>
<feature type="compositionally biased region" description="Low complexity" evidence="4">
    <location>
        <begin position="38"/>
        <end position="54"/>
    </location>
</feature>
<dbReference type="Pfam" id="PF00535">
    <property type="entry name" value="Glycos_transf_2"/>
    <property type="match status" value="1"/>
</dbReference>
<evidence type="ECO:0000256" key="1">
    <source>
        <dbReference type="ARBA" id="ARBA00006739"/>
    </source>
</evidence>
<keyword evidence="3" id="KW-0808">Transferase</keyword>
<dbReference type="AlphaFoldDB" id="A0A1W7D0Y4"/>
<dbReference type="CDD" id="cd00761">
    <property type="entry name" value="Glyco_tranf_GTA_type"/>
    <property type="match status" value="1"/>
</dbReference>
<gene>
    <name evidence="6" type="ORF">CAG99_19655</name>
</gene>
<dbReference type="SUPFAM" id="SSF53448">
    <property type="entry name" value="Nucleotide-diphospho-sugar transferases"/>
    <property type="match status" value="1"/>
</dbReference>
<dbReference type="InterPro" id="IPR050834">
    <property type="entry name" value="Glycosyltransf_2"/>
</dbReference>
<evidence type="ECO:0000313" key="7">
    <source>
        <dbReference type="Proteomes" id="UP000194218"/>
    </source>
</evidence>
<dbReference type="GO" id="GO:0016757">
    <property type="term" value="F:glycosyltransferase activity"/>
    <property type="evidence" value="ECO:0007669"/>
    <property type="project" value="UniProtKB-KW"/>
</dbReference>
<feature type="region of interest" description="Disordered" evidence="4">
    <location>
        <begin position="1"/>
        <end position="64"/>
    </location>
</feature>
<dbReference type="KEGG" id="smao:CAG99_19655"/>
<evidence type="ECO:0000259" key="5">
    <source>
        <dbReference type="Pfam" id="PF00535"/>
    </source>
</evidence>
<name>A0A1W7D0Y4_9ACTN</name>
<evidence type="ECO:0000256" key="4">
    <source>
        <dbReference type="SAM" id="MobiDB-lite"/>
    </source>
</evidence>
<feature type="compositionally biased region" description="Gly residues" evidence="4">
    <location>
        <begin position="26"/>
        <end position="36"/>
    </location>
</feature>
<dbReference type="InterPro" id="IPR001173">
    <property type="entry name" value="Glyco_trans_2-like"/>
</dbReference>
<dbReference type="EMBL" id="CP021121">
    <property type="protein sequence ID" value="ARQ70761.1"/>
    <property type="molecule type" value="Genomic_DNA"/>
</dbReference>
<reference evidence="6 7" key="1">
    <citation type="submission" date="2017-05" db="EMBL/GenBank/DDBJ databases">
        <title>Complete genome sequence of Streptomyces sp. SCSIO 03032 revealed the diverse biosynthetic pathways for its bioactive secondary metabolites.</title>
        <authorList>
            <person name="Ma L."/>
            <person name="Zhu Y."/>
            <person name="Zhang W."/>
            <person name="Zhang G."/>
            <person name="Tian X."/>
            <person name="Zhang S."/>
            <person name="Zhang C."/>
        </authorList>
    </citation>
    <scope>NUCLEOTIDE SEQUENCE [LARGE SCALE GENOMIC DNA]</scope>
    <source>
        <strain evidence="6 7">SCSIO 03032</strain>
    </source>
</reference>
<keyword evidence="2" id="KW-0328">Glycosyltransferase</keyword>
<proteinExistence type="inferred from homology"/>
<evidence type="ECO:0000256" key="3">
    <source>
        <dbReference type="ARBA" id="ARBA00022679"/>
    </source>
</evidence>
<comment type="similarity">
    <text evidence="1">Belongs to the glycosyltransferase 2 family.</text>
</comment>
<dbReference type="PANTHER" id="PTHR43685:SF5">
    <property type="entry name" value="GLYCOSYLTRANSFERASE EPSE-RELATED"/>
    <property type="match status" value="1"/>
</dbReference>
<dbReference type="InterPro" id="IPR029044">
    <property type="entry name" value="Nucleotide-diphossugar_trans"/>
</dbReference>
<dbReference type="PANTHER" id="PTHR43685">
    <property type="entry name" value="GLYCOSYLTRANSFERASE"/>
    <property type="match status" value="1"/>
</dbReference>
<organism evidence="6 7">
    <name type="scientific">Streptomyces marincola</name>
    <dbReference type="NCBI Taxonomy" id="2878388"/>
    <lineage>
        <taxon>Bacteria</taxon>
        <taxon>Bacillati</taxon>
        <taxon>Actinomycetota</taxon>
        <taxon>Actinomycetes</taxon>
        <taxon>Kitasatosporales</taxon>
        <taxon>Streptomycetaceae</taxon>
        <taxon>Streptomyces</taxon>
    </lineage>
</organism>
<evidence type="ECO:0000313" key="6">
    <source>
        <dbReference type="EMBL" id="ARQ70761.1"/>
    </source>
</evidence>
<feature type="domain" description="Glycosyltransferase 2-like" evidence="5">
    <location>
        <begin position="79"/>
        <end position="188"/>
    </location>
</feature>
<keyword evidence="7" id="KW-1185">Reference proteome</keyword>
<accession>A0A1W7D0Y4</accession>
<protein>
    <recommendedName>
        <fullName evidence="5">Glycosyltransferase 2-like domain-containing protein</fullName>
    </recommendedName>
</protein>
<feature type="compositionally biased region" description="Basic residues" evidence="4">
    <location>
        <begin position="1"/>
        <end position="22"/>
    </location>
</feature>
<dbReference type="Gene3D" id="3.90.550.10">
    <property type="entry name" value="Spore Coat Polysaccharide Biosynthesis Protein SpsA, Chain A"/>
    <property type="match status" value="1"/>
</dbReference>
<sequence length="373" mass="40919">MARRAGRAGHPGRARTRHRAARGRGAAQGGGLGRAGRGYRPAAGGRARAAGSRRSTLQGNREGTEVIPVQSEALPRVTAVITTYNRRNVVPDAVASALAQTVRDIEVLVVDDGSADGTADDLAERFGHDARLRVVTRPNGGAPAARNTGLDHARGPFVALLDSDDLWDPGYLESQLAVFAAKPWADLVIDDGICEEPDGSVRRLSAYANWVLPDSIDALCRGTWILPSLTVVRTAAARDIRFDVALRRCDDTDFIWRFVDAGYRVAGNPEPLGRYRALPPGQTQAAPQLSLDEDRLLLATYDIWKRYRDRYPQVLDRGFDFHLEYARRLMRGGRQEEAHWHIERMLRERPAHPATVRLAAEAGLRQPAGPPAP</sequence>